<dbReference type="PROSITE" id="PS51832">
    <property type="entry name" value="HD_GYP"/>
    <property type="match status" value="1"/>
</dbReference>
<name>A0ABN6IUX3_9CLOT</name>
<dbReference type="RefSeq" id="WP_224037497.1">
    <property type="nucleotide sequence ID" value="NZ_AP024849.1"/>
</dbReference>
<evidence type="ECO:0000313" key="2">
    <source>
        <dbReference type="EMBL" id="BCZ45966.1"/>
    </source>
</evidence>
<dbReference type="EMBL" id="AP024849">
    <property type="protein sequence ID" value="BCZ45966.1"/>
    <property type="molecule type" value="Genomic_DNA"/>
</dbReference>
<evidence type="ECO:0000259" key="1">
    <source>
        <dbReference type="PROSITE" id="PS51832"/>
    </source>
</evidence>
<gene>
    <name evidence="2" type="ORF">psyc5s11_20330</name>
</gene>
<dbReference type="Proteomes" id="UP000824633">
    <property type="component" value="Chromosome"/>
</dbReference>
<sequence>MNEKSEFLYVHELKPGMIITKNVTKGGDFLIREKTIVNEDIIARLNKAYFLEKIEVTISNEVIAQCTKEAEIQKVEETFKEISTGLKDLFLKLDKVKEEKVNDLRVFSEKIQLALKSKEIVISSIVFKGSGEDPIYRHGVNVATLSALLGKWIGLEPSKINLLIYAALLHDFGMTKLEQPVPEKADILLEERYQVVKKHAKIGYKYVDSISSLDKTVSYGVLMHHEREDGSGYPLAITGEKIHCFAKIIAIADELDVMNSDEAYKNSRGPFEILEIIKEKSLHKLDYEYSKIFLEHIANYYMGEDVILSTGERAKILQINMNDLARPLVLKDGEFIDLSKNKDIHIKELKLS</sequence>
<reference evidence="3" key="1">
    <citation type="submission" date="2021-07" db="EMBL/GenBank/DDBJ databases">
        <title>Complete genome sequencing of a Clostridium isolate.</title>
        <authorList>
            <person name="Ueki A."/>
            <person name="Tonouchi A."/>
        </authorList>
    </citation>
    <scope>NUCLEOTIDE SEQUENCE [LARGE SCALE GENOMIC DNA]</scope>
    <source>
        <strain evidence="3">C5S11</strain>
    </source>
</reference>
<dbReference type="InterPro" id="IPR037522">
    <property type="entry name" value="HD_GYP_dom"/>
</dbReference>
<dbReference type="Gene3D" id="1.10.3210.10">
    <property type="entry name" value="Hypothetical protein af1432"/>
    <property type="match status" value="1"/>
</dbReference>
<keyword evidence="3" id="KW-1185">Reference proteome</keyword>
<dbReference type="SUPFAM" id="SSF109604">
    <property type="entry name" value="HD-domain/PDEase-like"/>
    <property type="match status" value="1"/>
</dbReference>
<feature type="domain" description="HD-GYP" evidence="1">
    <location>
        <begin position="113"/>
        <end position="309"/>
    </location>
</feature>
<dbReference type="PANTHER" id="PTHR43155">
    <property type="entry name" value="CYCLIC DI-GMP PHOSPHODIESTERASE PA4108-RELATED"/>
    <property type="match status" value="1"/>
</dbReference>
<dbReference type="Pfam" id="PF13487">
    <property type="entry name" value="HD_5"/>
    <property type="match status" value="1"/>
</dbReference>
<protein>
    <submittedName>
        <fullName evidence="2">HD family phosphohydrolase</fullName>
    </submittedName>
</protein>
<dbReference type="SMART" id="SM00471">
    <property type="entry name" value="HDc"/>
    <property type="match status" value="1"/>
</dbReference>
<organism evidence="2 3">
    <name type="scientific">Clostridium gelidum</name>
    <dbReference type="NCBI Taxonomy" id="704125"/>
    <lineage>
        <taxon>Bacteria</taxon>
        <taxon>Bacillati</taxon>
        <taxon>Bacillota</taxon>
        <taxon>Clostridia</taxon>
        <taxon>Eubacteriales</taxon>
        <taxon>Clostridiaceae</taxon>
        <taxon>Clostridium</taxon>
    </lineage>
</organism>
<proteinExistence type="predicted"/>
<dbReference type="CDD" id="cd00077">
    <property type="entry name" value="HDc"/>
    <property type="match status" value="1"/>
</dbReference>
<dbReference type="InterPro" id="IPR003607">
    <property type="entry name" value="HD/PDEase_dom"/>
</dbReference>
<dbReference type="PANTHER" id="PTHR43155:SF2">
    <property type="entry name" value="CYCLIC DI-GMP PHOSPHODIESTERASE PA4108"/>
    <property type="match status" value="1"/>
</dbReference>
<evidence type="ECO:0000313" key="3">
    <source>
        <dbReference type="Proteomes" id="UP000824633"/>
    </source>
</evidence>
<accession>A0ABN6IUX3</accession>